<dbReference type="InterPro" id="IPR030960">
    <property type="entry name" value="DHQS/DOIS_N"/>
</dbReference>
<keyword evidence="16 18" id="KW-0456">Lyase</keyword>
<dbReference type="SUPFAM" id="SSF56796">
    <property type="entry name" value="Dehydroquinate synthase-like"/>
    <property type="match status" value="1"/>
</dbReference>
<keyword evidence="9 18" id="KW-0963">Cytoplasm</keyword>
<evidence type="ECO:0000256" key="11">
    <source>
        <dbReference type="ARBA" id="ARBA00022723"/>
    </source>
</evidence>
<name>A0A6L7A608_LEULA</name>
<dbReference type="EMBL" id="WSZI01000013">
    <property type="protein sequence ID" value="MWN20997.1"/>
    <property type="molecule type" value="Genomic_DNA"/>
</dbReference>
<comment type="subcellular location">
    <subcellularLocation>
        <location evidence="4 18">Cytoplasm</location>
    </subcellularLocation>
</comment>
<evidence type="ECO:0000256" key="3">
    <source>
        <dbReference type="ARBA" id="ARBA00001947"/>
    </source>
</evidence>
<keyword evidence="12 18" id="KW-0547">Nucleotide-binding</keyword>
<feature type="binding site" evidence="18">
    <location>
        <position position="152"/>
    </location>
    <ligand>
        <name>NAD(+)</name>
        <dbReference type="ChEBI" id="CHEBI:57540"/>
    </ligand>
</feature>
<protein>
    <recommendedName>
        <fullName evidence="8 18">3-dehydroquinate synthase</fullName>
        <shortName evidence="18">DHQS</shortName>
        <ecNumber evidence="7 18">4.2.3.4</ecNumber>
    </recommendedName>
</protein>
<dbReference type="GO" id="GO:0003856">
    <property type="term" value="F:3-dehydroquinate synthase activity"/>
    <property type="evidence" value="ECO:0007669"/>
    <property type="project" value="UniProtKB-UniRule"/>
</dbReference>
<keyword evidence="10 18" id="KW-0028">Amino-acid biosynthesis</keyword>
<feature type="binding site" evidence="18">
    <location>
        <begin position="130"/>
        <end position="131"/>
    </location>
    <ligand>
        <name>NAD(+)</name>
        <dbReference type="ChEBI" id="CHEBI:57540"/>
    </ligand>
</feature>
<dbReference type="EC" id="4.2.3.4" evidence="7 18"/>
<evidence type="ECO:0000256" key="8">
    <source>
        <dbReference type="ARBA" id="ARBA00017684"/>
    </source>
</evidence>
<evidence type="ECO:0000256" key="4">
    <source>
        <dbReference type="ARBA" id="ARBA00004496"/>
    </source>
</evidence>
<dbReference type="GO" id="GO:0000166">
    <property type="term" value="F:nucleotide binding"/>
    <property type="evidence" value="ECO:0007669"/>
    <property type="project" value="UniProtKB-KW"/>
</dbReference>
<dbReference type="UniPathway" id="UPA00053">
    <property type="reaction ID" value="UER00085"/>
</dbReference>
<evidence type="ECO:0000256" key="16">
    <source>
        <dbReference type="ARBA" id="ARBA00023239"/>
    </source>
</evidence>
<proteinExistence type="inferred from homology"/>
<dbReference type="GO" id="GO:0009073">
    <property type="term" value="P:aromatic amino acid family biosynthetic process"/>
    <property type="evidence" value="ECO:0007669"/>
    <property type="project" value="UniProtKB-KW"/>
</dbReference>
<dbReference type="Proteomes" id="UP000478636">
    <property type="component" value="Unassembled WGS sequence"/>
</dbReference>
<feature type="domain" description="3-dehydroquinate synthase N-terminal" evidence="19">
    <location>
        <begin position="69"/>
        <end position="179"/>
    </location>
</feature>
<dbReference type="Pfam" id="PF24621">
    <property type="entry name" value="DHQS_C"/>
    <property type="match status" value="1"/>
</dbReference>
<keyword evidence="17 18" id="KW-0170">Cobalt</keyword>
<evidence type="ECO:0000256" key="10">
    <source>
        <dbReference type="ARBA" id="ARBA00022605"/>
    </source>
</evidence>
<dbReference type="InterPro" id="IPR016037">
    <property type="entry name" value="DHQ_synth_AroB"/>
</dbReference>
<evidence type="ECO:0000256" key="17">
    <source>
        <dbReference type="ARBA" id="ARBA00023285"/>
    </source>
</evidence>
<sequence length="355" mass="37401">MTTVTVNVGQQAYDVKIDDNNHTRIGDEVAAVWSSRQIALITDSHVGPLYLADTTRQLEAAGFHVLPLEVPAGEQSKSLQVAGDLISALAEHGFTRSDGVVALGGGVIGDLAGVVASLYMRGIAYIQIATSLTAQVDSSVGGKTAVNLGATKNIAGTFYQPDLVLVDQTYLATLPDRDLVEGYAEVVKTAALAGSEFFDLTGKIRSIPDIRTHAQALSARAIAYKAAVVMADEKEAGQRQFLNFGHTLGHAIELLAHGDLRHGEAVAIGMMALTERMARDGISPVDLVPALQSRLTAVGLPITSDLLGTPAFFDRLVNDKKNHAGTLNLVALAEVGQPIIVPKALSAMPEFMASI</sequence>
<keyword evidence="14 18" id="KW-0520">NAD</keyword>
<evidence type="ECO:0000313" key="22">
    <source>
        <dbReference type="Proteomes" id="UP000478636"/>
    </source>
</evidence>
<evidence type="ECO:0000256" key="7">
    <source>
        <dbReference type="ARBA" id="ARBA00013031"/>
    </source>
</evidence>
<feature type="binding site" evidence="18">
    <location>
        <position position="143"/>
    </location>
    <ligand>
        <name>NAD(+)</name>
        <dbReference type="ChEBI" id="CHEBI:57540"/>
    </ligand>
</feature>
<reference evidence="21 22" key="1">
    <citation type="submission" date="2019-12" db="EMBL/GenBank/DDBJ databases">
        <title>Complete genome sequence of Leuconostoc lactis strain AVN1 provides insights into metabolic potential.</title>
        <authorList>
            <person name="Besrour N."/>
            <person name="Najjari A."/>
            <person name="Fhoula I."/>
            <person name="Jaballah S."/>
            <person name="Klibi N."/>
            <person name="Ouzari H.I."/>
        </authorList>
    </citation>
    <scope>NUCLEOTIDE SEQUENCE [LARGE SCALE GENOMIC DNA]</scope>
    <source>
        <strain evidence="21 22">AVN1</strain>
    </source>
</reference>
<dbReference type="GO" id="GO:0005737">
    <property type="term" value="C:cytoplasm"/>
    <property type="evidence" value="ECO:0007669"/>
    <property type="project" value="UniProtKB-SubCell"/>
</dbReference>
<evidence type="ECO:0000256" key="9">
    <source>
        <dbReference type="ARBA" id="ARBA00022490"/>
    </source>
</evidence>
<dbReference type="Pfam" id="PF01761">
    <property type="entry name" value="DHQ_synthase"/>
    <property type="match status" value="1"/>
</dbReference>
<dbReference type="AlphaFoldDB" id="A0A6L7A608"/>
<dbReference type="PANTHER" id="PTHR43622">
    <property type="entry name" value="3-DEHYDROQUINATE SYNTHASE"/>
    <property type="match status" value="1"/>
</dbReference>
<dbReference type="RefSeq" id="WP_029509305.1">
    <property type="nucleotide sequence ID" value="NZ_DAITWI010000001.1"/>
</dbReference>
<dbReference type="GO" id="GO:0046872">
    <property type="term" value="F:metal ion binding"/>
    <property type="evidence" value="ECO:0007669"/>
    <property type="project" value="UniProtKB-KW"/>
</dbReference>
<dbReference type="Gene3D" id="1.20.1090.10">
    <property type="entry name" value="Dehydroquinate synthase-like - alpha domain"/>
    <property type="match status" value="1"/>
</dbReference>
<evidence type="ECO:0000259" key="19">
    <source>
        <dbReference type="Pfam" id="PF01761"/>
    </source>
</evidence>
<dbReference type="HAMAP" id="MF_00110">
    <property type="entry name" value="DHQ_synthase"/>
    <property type="match status" value="1"/>
</dbReference>
<organism evidence="21 22">
    <name type="scientific">Leuconostoc lactis</name>
    <dbReference type="NCBI Taxonomy" id="1246"/>
    <lineage>
        <taxon>Bacteria</taxon>
        <taxon>Bacillati</taxon>
        <taxon>Bacillota</taxon>
        <taxon>Bacilli</taxon>
        <taxon>Lactobacillales</taxon>
        <taxon>Lactobacillaceae</taxon>
        <taxon>Leuconostoc</taxon>
    </lineage>
</organism>
<comment type="similarity">
    <text evidence="6 18">Belongs to the sugar phosphate cyclases superfamily. Dehydroquinate synthase family.</text>
</comment>
<dbReference type="InterPro" id="IPR050071">
    <property type="entry name" value="Dehydroquinate_synthase"/>
</dbReference>
<dbReference type="Gene3D" id="3.40.50.1970">
    <property type="match status" value="1"/>
</dbReference>
<feature type="binding site" evidence="18">
    <location>
        <position position="262"/>
    </location>
    <ligand>
        <name>Zn(2+)</name>
        <dbReference type="ChEBI" id="CHEBI:29105"/>
    </ligand>
</feature>
<evidence type="ECO:0000313" key="21">
    <source>
        <dbReference type="EMBL" id="MWN20997.1"/>
    </source>
</evidence>
<dbReference type="FunFam" id="3.40.50.1970:FF:000007">
    <property type="entry name" value="Pentafunctional AROM polypeptide"/>
    <property type="match status" value="1"/>
</dbReference>
<evidence type="ECO:0000256" key="15">
    <source>
        <dbReference type="ARBA" id="ARBA00023141"/>
    </source>
</evidence>
<evidence type="ECO:0000259" key="20">
    <source>
        <dbReference type="Pfam" id="PF24621"/>
    </source>
</evidence>
<feature type="domain" description="3-dehydroquinate synthase C-terminal" evidence="20">
    <location>
        <begin position="182"/>
        <end position="322"/>
    </location>
</feature>
<gene>
    <name evidence="18 21" type="primary">aroB</name>
    <name evidence="21" type="ORF">GQS40_04820</name>
</gene>
<comment type="function">
    <text evidence="18">Catalyzes the conversion of 3-deoxy-D-arabino-heptulosonate 7-phosphate (DAHP) to dehydroquinate (DHQ).</text>
</comment>
<feature type="binding site" evidence="18">
    <location>
        <begin position="106"/>
        <end position="110"/>
    </location>
    <ligand>
        <name>NAD(+)</name>
        <dbReference type="ChEBI" id="CHEBI:57540"/>
    </ligand>
</feature>
<dbReference type="InterPro" id="IPR030963">
    <property type="entry name" value="DHQ_synth_fam"/>
</dbReference>
<comment type="catalytic activity">
    <reaction evidence="1 18">
        <text>7-phospho-2-dehydro-3-deoxy-D-arabino-heptonate = 3-dehydroquinate + phosphate</text>
        <dbReference type="Rhea" id="RHEA:21968"/>
        <dbReference type="ChEBI" id="CHEBI:32364"/>
        <dbReference type="ChEBI" id="CHEBI:43474"/>
        <dbReference type="ChEBI" id="CHEBI:58394"/>
        <dbReference type="EC" id="4.2.3.4"/>
    </reaction>
</comment>
<evidence type="ECO:0000256" key="6">
    <source>
        <dbReference type="ARBA" id="ARBA00005412"/>
    </source>
</evidence>
<evidence type="ECO:0000256" key="18">
    <source>
        <dbReference type="HAMAP-Rule" id="MF_00110"/>
    </source>
</evidence>
<feature type="binding site" evidence="18">
    <location>
        <position position="246"/>
    </location>
    <ligand>
        <name>Zn(2+)</name>
        <dbReference type="ChEBI" id="CHEBI:29105"/>
    </ligand>
</feature>
<dbReference type="InterPro" id="IPR056179">
    <property type="entry name" value="DHQS_C"/>
</dbReference>
<evidence type="ECO:0000256" key="13">
    <source>
        <dbReference type="ARBA" id="ARBA00022833"/>
    </source>
</evidence>
<accession>A0A6L7A608</accession>
<comment type="caution">
    <text evidence="18">Lacks conserved residue(s) required for the propagation of feature annotation.</text>
</comment>
<evidence type="ECO:0000256" key="12">
    <source>
        <dbReference type="ARBA" id="ARBA00022741"/>
    </source>
</evidence>
<dbReference type="CDD" id="cd08195">
    <property type="entry name" value="DHQS"/>
    <property type="match status" value="1"/>
</dbReference>
<comment type="caution">
    <text evidence="21">The sequence shown here is derived from an EMBL/GenBank/DDBJ whole genome shotgun (WGS) entry which is preliminary data.</text>
</comment>
<comment type="pathway">
    <text evidence="5 18">Metabolic intermediate biosynthesis; chorismate biosynthesis; chorismate from D-erythrose 4-phosphate and phosphoenolpyruvate: step 2/7.</text>
</comment>
<evidence type="ECO:0000256" key="14">
    <source>
        <dbReference type="ARBA" id="ARBA00023027"/>
    </source>
</evidence>
<dbReference type="PIRSF" id="PIRSF001455">
    <property type="entry name" value="DHQ_synth"/>
    <property type="match status" value="1"/>
</dbReference>
<keyword evidence="13 18" id="KW-0862">Zinc</keyword>
<comment type="cofactor">
    <cofactor evidence="18">
        <name>Co(2+)</name>
        <dbReference type="ChEBI" id="CHEBI:48828"/>
    </cofactor>
    <cofactor evidence="18">
        <name>Zn(2+)</name>
        <dbReference type="ChEBI" id="CHEBI:29105"/>
    </cofactor>
    <text evidence="18">Binds 1 divalent metal cation per subunit. Can use either Co(2+) or Zn(2+).</text>
</comment>
<evidence type="ECO:0000256" key="1">
    <source>
        <dbReference type="ARBA" id="ARBA00001393"/>
    </source>
</evidence>
<dbReference type="GO" id="GO:0008652">
    <property type="term" value="P:amino acid biosynthetic process"/>
    <property type="evidence" value="ECO:0007669"/>
    <property type="project" value="UniProtKB-KW"/>
</dbReference>
<comment type="cofactor">
    <cofactor evidence="3">
        <name>Zn(2+)</name>
        <dbReference type="ChEBI" id="CHEBI:29105"/>
    </cofactor>
</comment>
<keyword evidence="15 18" id="KW-0057">Aromatic amino acid biosynthesis</keyword>
<keyword evidence="11 18" id="KW-0479">Metal-binding</keyword>
<evidence type="ECO:0000256" key="2">
    <source>
        <dbReference type="ARBA" id="ARBA00001911"/>
    </source>
</evidence>
<dbReference type="PANTHER" id="PTHR43622:SF7">
    <property type="entry name" value="3-DEHYDROQUINATE SYNTHASE, CHLOROPLASTIC"/>
    <property type="match status" value="1"/>
</dbReference>
<feature type="binding site" evidence="18">
    <location>
        <position position="185"/>
    </location>
    <ligand>
        <name>Zn(2+)</name>
        <dbReference type="ChEBI" id="CHEBI:29105"/>
    </ligand>
</feature>
<evidence type="ECO:0000256" key="5">
    <source>
        <dbReference type="ARBA" id="ARBA00004661"/>
    </source>
</evidence>
<dbReference type="NCBIfam" id="TIGR01357">
    <property type="entry name" value="aroB"/>
    <property type="match status" value="1"/>
</dbReference>
<comment type="cofactor">
    <cofactor evidence="2 18">
        <name>NAD(+)</name>
        <dbReference type="ChEBI" id="CHEBI:57540"/>
    </cofactor>
</comment>
<dbReference type="GO" id="GO:0009423">
    <property type="term" value="P:chorismate biosynthetic process"/>
    <property type="evidence" value="ECO:0007669"/>
    <property type="project" value="UniProtKB-UniRule"/>
</dbReference>